<organism evidence="3 4">
    <name type="scientific">Aliidiomarina halalkaliphila</name>
    <dbReference type="NCBI Taxonomy" id="2593535"/>
    <lineage>
        <taxon>Bacteria</taxon>
        <taxon>Pseudomonadati</taxon>
        <taxon>Pseudomonadota</taxon>
        <taxon>Gammaproteobacteria</taxon>
        <taxon>Alteromonadales</taxon>
        <taxon>Idiomarinaceae</taxon>
        <taxon>Aliidiomarina</taxon>
    </lineage>
</organism>
<evidence type="ECO:0000313" key="3">
    <source>
        <dbReference type="EMBL" id="TRW50216.1"/>
    </source>
</evidence>
<feature type="compositionally biased region" description="Polar residues" evidence="1">
    <location>
        <begin position="41"/>
        <end position="62"/>
    </location>
</feature>
<keyword evidence="4" id="KW-1185">Reference proteome</keyword>
<dbReference type="InterPro" id="IPR032675">
    <property type="entry name" value="LRR_dom_sf"/>
</dbReference>
<proteinExistence type="predicted"/>
<gene>
    <name evidence="3" type="ORF">FM042_05105</name>
</gene>
<dbReference type="Pfam" id="PF10462">
    <property type="entry name" value="Peptidase_M66"/>
    <property type="match status" value="1"/>
</dbReference>
<dbReference type="RefSeq" id="WP_143234966.1">
    <property type="nucleotide sequence ID" value="NZ_VJWL01000001.1"/>
</dbReference>
<evidence type="ECO:0000256" key="2">
    <source>
        <dbReference type="SAM" id="SignalP"/>
    </source>
</evidence>
<dbReference type="AlphaFoldDB" id="A0A552X5H1"/>
<dbReference type="PROSITE" id="PS51257">
    <property type="entry name" value="PROKAR_LIPOPROTEIN"/>
    <property type="match status" value="1"/>
</dbReference>
<dbReference type="SUPFAM" id="SSF55486">
    <property type="entry name" value="Metalloproteases ('zincins'), catalytic domain"/>
    <property type="match status" value="1"/>
</dbReference>
<name>A0A552X5H1_9GAMM</name>
<feature type="region of interest" description="Disordered" evidence="1">
    <location>
        <begin position="31"/>
        <end position="62"/>
    </location>
</feature>
<feature type="compositionally biased region" description="Gly residues" evidence="1">
    <location>
        <begin position="31"/>
        <end position="40"/>
    </location>
</feature>
<dbReference type="Proteomes" id="UP000320359">
    <property type="component" value="Unassembled WGS sequence"/>
</dbReference>
<comment type="caution">
    <text evidence="3">The sequence shown here is derived from an EMBL/GenBank/DDBJ whole genome shotgun (WGS) entry which is preliminary data.</text>
</comment>
<feature type="signal peptide" evidence="2">
    <location>
        <begin position="1"/>
        <end position="21"/>
    </location>
</feature>
<dbReference type="InterPro" id="IPR001611">
    <property type="entry name" value="Leu-rich_rpt"/>
</dbReference>
<dbReference type="SUPFAM" id="SSF52058">
    <property type="entry name" value="L domain-like"/>
    <property type="match status" value="1"/>
</dbReference>
<dbReference type="Gene3D" id="3.80.10.10">
    <property type="entry name" value="Ribonuclease Inhibitor"/>
    <property type="match status" value="1"/>
</dbReference>
<evidence type="ECO:0000256" key="1">
    <source>
        <dbReference type="SAM" id="MobiDB-lite"/>
    </source>
</evidence>
<reference evidence="3 4" key="1">
    <citation type="submission" date="2019-07" db="EMBL/GenBank/DDBJ databases">
        <authorList>
            <person name="Yang M."/>
            <person name="Zhao D."/>
            <person name="Xiang H."/>
        </authorList>
    </citation>
    <scope>NUCLEOTIDE SEQUENCE [LARGE SCALE GENOMIC DNA]</scope>
    <source>
        <strain evidence="3 4">IM1326</strain>
    </source>
</reference>
<evidence type="ECO:0000313" key="4">
    <source>
        <dbReference type="Proteomes" id="UP000320359"/>
    </source>
</evidence>
<feature type="chain" id="PRO_5022072102" evidence="2">
    <location>
        <begin position="22"/>
        <end position="1012"/>
    </location>
</feature>
<accession>A0A552X5H1</accession>
<dbReference type="OrthoDB" id="6396340at2"/>
<keyword evidence="2" id="KW-0732">Signal</keyword>
<dbReference type="EMBL" id="VJWL01000001">
    <property type="protein sequence ID" value="TRW50216.1"/>
    <property type="molecule type" value="Genomic_DNA"/>
</dbReference>
<dbReference type="PROSITE" id="PS51450">
    <property type="entry name" value="LRR"/>
    <property type="match status" value="1"/>
</dbReference>
<protein>
    <submittedName>
        <fullName evidence="3">Uncharacterized protein</fullName>
    </submittedName>
</protein>
<sequence length="1012" mass="108447">MKKYYPFIASSVALLVLTACGGGGSGGGGGTGGGTGGGGNTPQSYTVSTTTGTGASITPASATVQSGNTAEFSIDYDDGYEHNNAHGCGGSYSDGTYTTGAISSNCTVTVTARRIQFTASATLEGGGSITPESETVDAGETVTFTVELDPYYSITNVSGCNAEEPVETGDQTFTIETAPMDANCELAVTAETPGPDVFYDVSVDIQGEGSVDPESARGNFGDTFSFTLTPADGFELGGATGCDGTLEGDVYTTGALVGDCTVTVRFLDEEAIFFADENLESALLDHFGRDAGDSITAEDMETLTSLNLDNKSIISLAGMEAAINLHTLSLFRNSQLSNLSPLRDLPITNLNVNDTAVNSLNIIAELPIVTLRIQDTGVTDLTPLAGKDSLQTLIFSYTEVSSLKPLENNSNLRTVLFYDTPVRDLRPLVASGMTNGNVQGFGCMSNTHRATASAIDTLRERGNSVATLNRQTRFDCGDYRPNIDGDVEVSFADDQLHIDWTMSSNGDLSDLACEIHFDLYDQTARVPYEVIEPCDTTGNLTVNATQSAYRVTVLFDDGLDAQHRADAPRIQKDGVAHDVRFETADWGQVMLKTSPLLVPNRAAMFRAHIAGPAAASVPTGRLELSLNGDSTTLDMTPPNGLVGNKVHGTLSNSFHTEVPAQWMQDGLTVRVLMDGDVVHEQTPKFSPEIPLYITVVPMVMNGVTPVVPDDETIIEQLQVHWPLSRIEIRRRAAYTVRNQDDVEDAADLLYQLQDLRAADGESEGSHYHGFFDFNEVGGNSAGVAFVPGRVGVTWDRADRMDTFSHEMGHNFSIRHIDCGNPANPEPDFPYNPSSIGSVGVNLDNDELISPSNHADVMGYCRPRHISDWVYEKAQDYLLLAPSQSFTTGGETASDTANNNVLGESAGTVTRISGVVHPFKGTVVRSMMEVPRPAVLDGNSPYTILASDASGKQFSVPISVIEDSTTQGTGTGYFEAYIDMPLESVQHVQIFRGEAQLLDTPVDDTQVLYYRRQ</sequence>